<dbReference type="Gene3D" id="2.60.40.1220">
    <property type="match status" value="1"/>
</dbReference>
<evidence type="ECO:0000313" key="3">
    <source>
        <dbReference type="EMBL" id="URW78824.1"/>
    </source>
</evidence>
<feature type="domain" description="SbsA Ig-like" evidence="2">
    <location>
        <begin position="390"/>
        <end position="481"/>
    </location>
</feature>
<evidence type="ECO:0000256" key="1">
    <source>
        <dbReference type="ARBA" id="ARBA00022729"/>
    </source>
</evidence>
<evidence type="ECO:0000259" key="2">
    <source>
        <dbReference type="Pfam" id="PF13205"/>
    </source>
</evidence>
<name>A0A9J6ZNI6_9BACT</name>
<dbReference type="Pfam" id="PF13205">
    <property type="entry name" value="Big_5"/>
    <property type="match status" value="3"/>
</dbReference>
<dbReference type="InterPro" id="IPR014755">
    <property type="entry name" value="Cu-Rt/internalin_Ig-like"/>
</dbReference>
<evidence type="ECO:0000313" key="4">
    <source>
        <dbReference type="Proteomes" id="UP001056426"/>
    </source>
</evidence>
<reference evidence="3" key="1">
    <citation type="submission" date="2022-05" db="EMBL/GenBank/DDBJ databases">
        <authorList>
            <person name="Sun X."/>
        </authorList>
    </citation>
    <scope>NUCLEOTIDE SEQUENCE</scope>
    <source>
        <strain evidence="3">Ai-910</strain>
    </source>
</reference>
<dbReference type="AlphaFoldDB" id="A0A9J6ZNI6"/>
<dbReference type="InterPro" id="IPR026444">
    <property type="entry name" value="Secre_tail"/>
</dbReference>
<proteinExistence type="predicted"/>
<dbReference type="KEGG" id="alkq:M9189_08135"/>
<feature type="domain" description="SbsA Ig-like" evidence="2">
    <location>
        <begin position="159"/>
        <end position="265"/>
    </location>
</feature>
<dbReference type="NCBIfam" id="TIGR04183">
    <property type="entry name" value="Por_Secre_tail"/>
    <property type="match status" value="1"/>
</dbReference>
<reference evidence="3" key="2">
    <citation type="submission" date="2022-06" db="EMBL/GenBank/DDBJ databases">
        <title>Xiashengella guii gen. nov. sp. nov., a bacterium isolated form anaerobic digestion tank.</title>
        <authorList>
            <person name="Huang H."/>
        </authorList>
    </citation>
    <scope>NUCLEOTIDE SEQUENCE</scope>
    <source>
        <strain evidence="3">Ai-910</strain>
    </source>
</reference>
<dbReference type="EMBL" id="CP098400">
    <property type="protein sequence ID" value="URW78824.1"/>
    <property type="molecule type" value="Genomic_DNA"/>
</dbReference>
<gene>
    <name evidence="3" type="ORF">M9189_08135</name>
</gene>
<protein>
    <submittedName>
        <fullName evidence="3">Ig-like domain-containing protein</fullName>
    </submittedName>
</protein>
<keyword evidence="1" id="KW-0732">Signal</keyword>
<sequence>MKQYLLKVWMTAALSLLVVGGVWGQESYTPGYPNVSDITHESAKLNVSASVGGMIQLTPRPVYAPSHYTLFIVLDANEDEPNIAEVISWSLDGNGELIPEGRYGEIGLSAPGTEFSIEAYNLSSETSYVAYFVTTEDFETSVIGATEPTAVPFTTEAAPFTLDLQVPEDGASDVALNASLVATFNQNIQLGTSAEVHIYDYQSESVVETITTGLSVSGSDLIINPTTDLAEGTHYYVVIPNGAVETTSGAPFAGLSDKDAWDFTTVYLPLENPVLSPAHNDDGVLKDVVLSLEFDKDIELGSGNIEIYSDGVEVRVLTKNSSSVSIVNNNTLQIDLSSNPLPEYETVYDVRIASTLIKRVGSEVYFTGFDAGEWSFTTEVEPIPADPPYVVMDGYFPAPGTPEVSRDTKLRLTFNEKIEFGDNNELFLIYNEVGLIKTFAVGVQNVSISEDGYELIVDLSSSPLSYETEYYVVIEEGYVRSEITDAPFAGVDTVSGSISSQVWYFRTESRPPLWQEGYPKLSNMSASGFTLEVHADFPGMVYGVITMSPIAPAPDSIAASKNHYGDPAIMFINEDIKDNDNPTSIDVNGFTATEGVYYLHVVYKREVTDELSKFGEVRTLVIDKTAPKIYSTYPINEFLAFPSDGKLLVTFSERVVDLQGNALSTEDFALYMVGEEDLKESIPFTIDNTVISERTRITITPNEELTPLNSYELIIRKVKDLSGNTSESDSTTVSFETDGEFTWTGMGDVTVWEDPDNWGGTYIAGKSVRIPDGLSKYPIIQDGGNVRLHNLTVEAGGLLTQKGGMLNLTGEFHLESAADKVNASYIFTGGTLKVDADKVFVHQYIPVKDLSRVYFMGSPTLGANPINSGSGYQMRWFENQTDMWHNNGINNMTPGVGYAVYTLNNLLLCGAINTESILVKLYRTEGKGYGWNFLGNPFTSALSWKKLIDANSGIEDYIENNYWLWDPKDAIYNAFNQESGVGIGGADGTIPSNHGFLVKVKIGKPGADLTIPRSAQVENKSNFLKSTSVKPNHLKLRVGNGEYADELAVVFIDEANDGIDKFDTEKRFGDGKNPFEIYTINSSTSLSINTVPYVKNKEVGLGFVARKSGTYTIDLSELNLSGVDVILKDNLASNEINLLKDGPYTFSVNTTGTNNSRFVLKFTDSVITSAKPVELSDDELNLSYLVDNGNLYVSVVDSMIGEKYSLFDISGRVVKSDVLDTAGMVNIGRYPDGVYILTLYSNKGENTISKKIVVK</sequence>
<dbReference type="RefSeq" id="WP_250722241.1">
    <property type="nucleotide sequence ID" value="NZ_CP098400.1"/>
</dbReference>
<dbReference type="InterPro" id="IPR032812">
    <property type="entry name" value="SbsA_Ig"/>
</dbReference>
<dbReference type="Proteomes" id="UP001056426">
    <property type="component" value="Chromosome"/>
</dbReference>
<keyword evidence="4" id="KW-1185">Reference proteome</keyword>
<organism evidence="3 4">
    <name type="scientific">Xiashengella succiniciproducens</name>
    <dbReference type="NCBI Taxonomy" id="2949635"/>
    <lineage>
        <taxon>Bacteria</taxon>
        <taxon>Pseudomonadati</taxon>
        <taxon>Bacteroidota</taxon>
        <taxon>Bacteroidia</taxon>
        <taxon>Marinilabiliales</taxon>
        <taxon>Marinilabiliaceae</taxon>
        <taxon>Xiashengella</taxon>
    </lineage>
</organism>
<accession>A0A9J6ZNI6</accession>
<feature type="domain" description="SbsA Ig-like" evidence="2">
    <location>
        <begin position="623"/>
        <end position="737"/>
    </location>
</feature>